<evidence type="ECO:0000313" key="3">
    <source>
        <dbReference type="Proteomes" id="UP000094828"/>
    </source>
</evidence>
<dbReference type="STRING" id="1841610.A6X21_13775"/>
<dbReference type="EMBL" id="LYDR01000158">
    <property type="protein sequence ID" value="ODA27943.1"/>
    <property type="molecule type" value="Genomic_DNA"/>
</dbReference>
<protein>
    <submittedName>
        <fullName evidence="2">Uncharacterized protein</fullName>
    </submittedName>
</protein>
<dbReference type="AlphaFoldDB" id="A0A1C3E3Z6"/>
<name>A0A1C3E3Z6_9PLAN</name>
<keyword evidence="3" id="KW-1185">Reference proteome</keyword>
<keyword evidence="1" id="KW-0812">Transmembrane</keyword>
<feature type="transmembrane region" description="Helical" evidence="1">
    <location>
        <begin position="23"/>
        <end position="44"/>
    </location>
</feature>
<accession>A0A1C3E3Z6</accession>
<evidence type="ECO:0000256" key="1">
    <source>
        <dbReference type="SAM" id="Phobius"/>
    </source>
</evidence>
<evidence type="ECO:0000313" key="2">
    <source>
        <dbReference type="EMBL" id="ODA27943.1"/>
    </source>
</evidence>
<proteinExistence type="predicted"/>
<gene>
    <name evidence="2" type="ORF">A6X21_13775</name>
</gene>
<organism evidence="2 3">
    <name type="scientific">Planctopirus hydrillae</name>
    <dbReference type="NCBI Taxonomy" id="1841610"/>
    <lineage>
        <taxon>Bacteria</taxon>
        <taxon>Pseudomonadati</taxon>
        <taxon>Planctomycetota</taxon>
        <taxon>Planctomycetia</taxon>
        <taxon>Planctomycetales</taxon>
        <taxon>Planctomycetaceae</taxon>
        <taxon>Planctopirus</taxon>
    </lineage>
</organism>
<dbReference type="Proteomes" id="UP000094828">
    <property type="component" value="Unassembled WGS sequence"/>
</dbReference>
<keyword evidence="1" id="KW-0472">Membrane</keyword>
<comment type="caution">
    <text evidence="2">The sequence shown here is derived from an EMBL/GenBank/DDBJ whole genome shotgun (WGS) entry which is preliminary data.</text>
</comment>
<sequence>MVQIVGTSMNLSDQSVSNSRCHFWLLGSLGALLLTISGCGAAAYENRVEETAKYFRYLEILDQNLGPLWRDSGIELRVPKQFQLMPKPQVPKAEEGKPAPVVIDHRQPDYMNFEFPGLIGAWQTKVNATVNGAAAERKAYIYVISNYSMFSQANQIAKAPEFSQSFLDRFWQSLSIPEDQRRALQEKYPKVQGYQPEKNFTVINLRPSQPIDGVQYLFDVYLIQQQDVQVAVIVATPADSDANIFLGKGIPLMLETMALTGEKPRAGGKPAAPQSNAF</sequence>
<keyword evidence="1" id="KW-1133">Transmembrane helix</keyword>
<reference evidence="2 3" key="1">
    <citation type="submission" date="2016-05" db="EMBL/GenBank/DDBJ databases">
        <title>Genomic and physiological characterization of Planctopirus sp. isolated from fresh water lake.</title>
        <authorList>
            <person name="Subhash Y."/>
            <person name="Ramana C."/>
        </authorList>
    </citation>
    <scope>NUCLEOTIDE SEQUENCE [LARGE SCALE GENOMIC DNA]</scope>
    <source>
        <strain evidence="2 3">JC280</strain>
    </source>
</reference>